<evidence type="ECO:0000313" key="3">
    <source>
        <dbReference type="Proteomes" id="UP000828390"/>
    </source>
</evidence>
<evidence type="ECO:0000256" key="1">
    <source>
        <dbReference type="SAM" id="MobiDB-lite"/>
    </source>
</evidence>
<feature type="compositionally biased region" description="Basic and acidic residues" evidence="1">
    <location>
        <begin position="164"/>
        <end position="175"/>
    </location>
</feature>
<name>A0A9D4MYT7_DREPO</name>
<feature type="region of interest" description="Disordered" evidence="1">
    <location>
        <begin position="315"/>
        <end position="338"/>
    </location>
</feature>
<evidence type="ECO:0000313" key="2">
    <source>
        <dbReference type="EMBL" id="KAH3884229.1"/>
    </source>
</evidence>
<feature type="region of interest" description="Disordered" evidence="1">
    <location>
        <begin position="156"/>
        <end position="175"/>
    </location>
</feature>
<organism evidence="2 3">
    <name type="scientific">Dreissena polymorpha</name>
    <name type="common">Zebra mussel</name>
    <name type="synonym">Mytilus polymorpha</name>
    <dbReference type="NCBI Taxonomy" id="45954"/>
    <lineage>
        <taxon>Eukaryota</taxon>
        <taxon>Metazoa</taxon>
        <taxon>Spiralia</taxon>
        <taxon>Lophotrochozoa</taxon>
        <taxon>Mollusca</taxon>
        <taxon>Bivalvia</taxon>
        <taxon>Autobranchia</taxon>
        <taxon>Heteroconchia</taxon>
        <taxon>Euheterodonta</taxon>
        <taxon>Imparidentia</taxon>
        <taxon>Neoheterodontei</taxon>
        <taxon>Myida</taxon>
        <taxon>Dreissenoidea</taxon>
        <taxon>Dreissenidae</taxon>
        <taxon>Dreissena</taxon>
    </lineage>
</organism>
<sequence length="421" mass="47987">MVRYDKCVEALYDLRTIEDRTKTLQILKVMKGAISMSKSRTGECIFRTNKTVKQDLDRLVKIEGRNSRYNISQIDTNKKFVVRRWSRILQNQMSCSSQTLFEEILEIKDPGHTDSPQSVRIEDGKLKSLIDLRLTKLAELSDAGGIQARARQIVGGHVSTQQKPEADDTKAKEPEFVTEKKEIRTKYSMEDLSDTSTQSRHNAVLSKSLPASTHPKPVVNISGIRREHTIAHAQTEERLPVLDRDLTDWGNWQLKDTSWITGYIQRERTKHEDLIIRNALKNIENEMSGANTIKRHQVRQKLKVDQHVREAELRHQLRQSSESGSDNTTPLGLSKTPRDQMSTIANTAHMTSQDPPCKKTVGFAMPEAEVLNSEQTQVAWSANANDLSAYRHRKSTHMLMQSKRQSMPRLPAIKEGARSTK</sequence>
<dbReference type="AlphaFoldDB" id="A0A9D4MYT7"/>
<dbReference type="EMBL" id="JAIWYP010000001">
    <property type="protein sequence ID" value="KAH3884229.1"/>
    <property type="molecule type" value="Genomic_DNA"/>
</dbReference>
<feature type="compositionally biased region" description="Polar residues" evidence="1">
    <location>
        <begin position="318"/>
        <end position="331"/>
    </location>
</feature>
<dbReference type="OrthoDB" id="6106191at2759"/>
<protein>
    <submittedName>
        <fullName evidence="2">Uncharacterized protein</fullName>
    </submittedName>
</protein>
<dbReference type="Proteomes" id="UP000828390">
    <property type="component" value="Unassembled WGS sequence"/>
</dbReference>
<accession>A0A9D4MYT7</accession>
<comment type="caution">
    <text evidence="2">The sequence shown here is derived from an EMBL/GenBank/DDBJ whole genome shotgun (WGS) entry which is preliminary data.</text>
</comment>
<gene>
    <name evidence="2" type="ORF">DPMN_008204</name>
</gene>
<feature type="region of interest" description="Disordered" evidence="1">
    <location>
        <begin position="399"/>
        <end position="421"/>
    </location>
</feature>
<reference evidence="2" key="1">
    <citation type="journal article" date="2019" name="bioRxiv">
        <title>The Genome of the Zebra Mussel, Dreissena polymorpha: A Resource for Invasive Species Research.</title>
        <authorList>
            <person name="McCartney M.A."/>
            <person name="Auch B."/>
            <person name="Kono T."/>
            <person name="Mallez S."/>
            <person name="Zhang Y."/>
            <person name="Obille A."/>
            <person name="Becker A."/>
            <person name="Abrahante J.E."/>
            <person name="Garbe J."/>
            <person name="Badalamenti J.P."/>
            <person name="Herman A."/>
            <person name="Mangelson H."/>
            <person name="Liachko I."/>
            <person name="Sullivan S."/>
            <person name="Sone E.D."/>
            <person name="Koren S."/>
            <person name="Silverstein K.A.T."/>
            <person name="Beckman K.B."/>
            <person name="Gohl D.M."/>
        </authorList>
    </citation>
    <scope>NUCLEOTIDE SEQUENCE</scope>
    <source>
        <strain evidence="2">Duluth1</strain>
        <tissue evidence="2">Whole animal</tissue>
    </source>
</reference>
<reference evidence="2" key="2">
    <citation type="submission" date="2020-11" db="EMBL/GenBank/DDBJ databases">
        <authorList>
            <person name="McCartney M.A."/>
            <person name="Auch B."/>
            <person name="Kono T."/>
            <person name="Mallez S."/>
            <person name="Becker A."/>
            <person name="Gohl D.M."/>
            <person name="Silverstein K.A.T."/>
            <person name="Koren S."/>
            <person name="Bechman K.B."/>
            <person name="Herman A."/>
            <person name="Abrahante J.E."/>
            <person name="Garbe J."/>
        </authorList>
    </citation>
    <scope>NUCLEOTIDE SEQUENCE</scope>
    <source>
        <strain evidence="2">Duluth1</strain>
        <tissue evidence="2">Whole animal</tissue>
    </source>
</reference>
<proteinExistence type="predicted"/>
<keyword evidence="3" id="KW-1185">Reference proteome</keyword>